<gene>
    <name evidence="2" type="ORF">SAMN05192561_101667</name>
</gene>
<proteinExistence type="predicted"/>
<dbReference type="EMBL" id="FNWU01000001">
    <property type="protein sequence ID" value="SEH40640.1"/>
    <property type="molecule type" value="Genomic_DNA"/>
</dbReference>
<dbReference type="STRING" id="1267564.SAMN05192561_101667"/>
<dbReference type="Pfam" id="PF24336">
    <property type="entry name" value="DUF7504"/>
    <property type="match status" value="1"/>
</dbReference>
<feature type="region of interest" description="Disordered" evidence="1">
    <location>
        <begin position="467"/>
        <end position="488"/>
    </location>
</feature>
<feature type="compositionally biased region" description="Acidic residues" evidence="1">
    <location>
        <begin position="36"/>
        <end position="48"/>
    </location>
</feature>
<dbReference type="RefSeq" id="WP_092814206.1">
    <property type="nucleotide sequence ID" value="NZ_FNWU01000001.1"/>
</dbReference>
<feature type="compositionally biased region" description="Acidic residues" evidence="1">
    <location>
        <begin position="57"/>
        <end position="71"/>
    </location>
</feature>
<feature type="compositionally biased region" description="Acidic residues" evidence="1">
    <location>
        <begin position="166"/>
        <end position="176"/>
    </location>
</feature>
<evidence type="ECO:0000313" key="3">
    <source>
        <dbReference type="Proteomes" id="UP000199215"/>
    </source>
</evidence>
<feature type="compositionally biased region" description="Polar residues" evidence="1">
    <location>
        <begin position="472"/>
        <end position="488"/>
    </location>
</feature>
<keyword evidence="3" id="KW-1185">Reference proteome</keyword>
<feature type="compositionally biased region" description="Low complexity" evidence="1">
    <location>
        <begin position="297"/>
        <end position="325"/>
    </location>
</feature>
<evidence type="ECO:0000256" key="1">
    <source>
        <dbReference type="SAM" id="MobiDB-lite"/>
    </source>
</evidence>
<reference evidence="2 3" key="1">
    <citation type="submission" date="2016-10" db="EMBL/GenBank/DDBJ databases">
        <authorList>
            <person name="de Groot N.N."/>
        </authorList>
    </citation>
    <scope>NUCLEOTIDE SEQUENCE [LARGE SCALE GENOMIC DNA]</scope>
    <source>
        <strain evidence="2 3">IBRC-M10418</strain>
    </source>
</reference>
<evidence type="ECO:0000313" key="2">
    <source>
        <dbReference type="EMBL" id="SEH40640.1"/>
    </source>
</evidence>
<feature type="compositionally biased region" description="Low complexity" evidence="1">
    <location>
        <begin position="232"/>
        <end position="258"/>
    </location>
</feature>
<feature type="compositionally biased region" description="Basic and acidic residues" evidence="1">
    <location>
        <begin position="16"/>
        <end position="35"/>
    </location>
</feature>
<dbReference type="Proteomes" id="UP000199215">
    <property type="component" value="Unassembled WGS sequence"/>
</dbReference>
<sequence>MTGDAADADDPDGDSADLRRRGRFEQLRARLRGETGDETATETPDEVAGDASREDENASEDAGDTAPDDVDDRWPAEVDPIPTESTTPASPSTTGTGSTTESDPETAEQTEQTEQTESDPGGTDRAETIDGAKMTTGADSEDDADSWEWVHDEGPPEAGETGDGAPDPESDTEPATETDTAGEPGDADDRVWSAGETGTDATETDAVETQGDVPADAGESADRTSTGRIWDDPTSSMSATTDTDSATTDTDSATTDTDSSPRDTRSVETDEPAESVEADEPAELAESAKTGSSDSQEATAASAIEATSTDSDAAESGSADSGTAGRESPTPTSPVGDRDSDIDHLGESLADATDASVPTGPTNEPRSESVPELPTFDAIEPGSSALVLSPLSGPLSTAACGRLLDAGEGAAADAVGSGPADEDAPAGPRERNVLLVAVEASAAERIDVCHRAGIDAGEIAAIEVGSHGGSRSVASETTGGGQSVSVTRVSRPGNLSKLGILITKQLSEWESDGRPIVFCLHSLTALQQAVSDEKLFRFLHVLTRRLAASGCRAHFHMDPDAHHEMVVGTVRPIFDVVVRIGPNGAVDVDRE</sequence>
<feature type="compositionally biased region" description="Basic and acidic residues" evidence="1">
    <location>
        <begin position="259"/>
        <end position="268"/>
    </location>
</feature>
<feature type="compositionally biased region" description="Basic and acidic residues" evidence="1">
    <location>
        <begin position="336"/>
        <end position="346"/>
    </location>
</feature>
<name>A0A1H6HZS4_9EURY</name>
<dbReference type="OrthoDB" id="109251at2157"/>
<accession>A0A1H6HZS4</accession>
<dbReference type="InterPro" id="IPR055927">
    <property type="entry name" value="DUF7504"/>
</dbReference>
<feature type="compositionally biased region" description="Acidic residues" evidence="1">
    <location>
        <begin position="1"/>
        <end position="15"/>
    </location>
</feature>
<protein>
    <submittedName>
        <fullName evidence="2">Uncharacterized protein</fullName>
    </submittedName>
</protein>
<feature type="region of interest" description="Disordered" evidence="1">
    <location>
        <begin position="1"/>
        <end position="377"/>
    </location>
</feature>
<feature type="compositionally biased region" description="Low complexity" evidence="1">
    <location>
        <begin position="80"/>
        <end position="101"/>
    </location>
</feature>
<dbReference type="AlphaFoldDB" id="A0A1H6HZS4"/>
<feature type="compositionally biased region" description="Acidic residues" evidence="1">
    <location>
        <begin position="269"/>
        <end position="283"/>
    </location>
</feature>
<organism evidence="2 3">
    <name type="scientific">Halopenitus malekzadehii</name>
    <dbReference type="NCBI Taxonomy" id="1267564"/>
    <lineage>
        <taxon>Archaea</taxon>
        <taxon>Methanobacteriati</taxon>
        <taxon>Methanobacteriota</taxon>
        <taxon>Stenosarchaea group</taxon>
        <taxon>Halobacteria</taxon>
        <taxon>Halobacteriales</taxon>
        <taxon>Haloferacaceae</taxon>
        <taxon>Halopenitus</taxon>
    </lineage>
</organism>